<accession>A0A7C4Q1B7</accession>
<keyword evidence="3" id="KW-0812">Transmembrane</keyword>
<dbReference type="Gene3D" id="2.120.10.30">
    <property type="entry name" value="TolB, C-terminal domain"/>
    <property type="match status" value="2"/>
</dbReference>
<feature type="transmembrane region" description="Helical" evidence="3">
    <location>
        <begin position="350"/>
        <end position="368"/>
    </location>
</feature>
<name>A0A7C4Q1B7_9CHLR</name>
<dbReference type="AlphaFoldDB" id="A0A7C4Q1B7"/>
<feature type="transmembrane region" description="Helical" evidence="3">
    <location>
        <begin position="195"/>
        <end position="215"/>
    </location>
</feature>
<keyword evidence="3" id="KW-0472">Membrane</keyword>
<dbReference type="Pfam" id="PF01436">
    <property type="entry name" value="NHL"/>
    <property type="match status" value="3"/>
</dbReference>
<dbReference type="CDD" id="cd05819">
    <property type="entry name" value="NHL"/>
    <property type="match status" value="1"/>
</dbReference>
<dbReference type="InterPro" id="IPR019962">
    <property type="entry name" value="CHP03663"/>
</dbReference>
<feature type="transmembrane region" description="Helical" evidence="3">
    <location>
        <begin position="153"/>
        <end position="170"/>
    </location>
</feature>
<dbReference type="PROSITE" id="PS51125">
    <property type="entry name" value="NHL"/>
    <property type="match status" value="4"/>
</dbReference>
<feature type="transmembrane region" description="Helical" evidence="3">
    <location>
        <begin position="611"/>
        <end position="630"/>
    </location>
</feature>
<dbReference type="PANTHER" id="PTHR41710">
    <property type="entry name" value="GLYCOSYL TRANSFERASE, FAMILY 39"/>
    <property type="match status" value="1"/>
</dbReference>
<feature type="repeat" description="NHL" evidence="2">
    <location>
        <begin position="929"/>
        <end position="962"/>
    </location>
</feature>
<sequence>MENNRESSSSISWLDRPVFHDLPQITPYFILIAILIGLTLFSRFYILGERVMSHDEVNHVVPSYDLSIGKGYRHDPVTHGPFQFHLVALSYFLFGANDFTSRMPAALFSVATVLFVTFGFRRYLGKIGSLIGGYLFLISPYLLFYGRYTRNEAFVALYAVLTLFAVLRYLEKGKRNMLYLLTAVTALQFATKETAYIYTAQLLIFLAFMFMEHIGKARWENQRARQLFMTLLSAALILLVFVVILAGWNAIVNKDSGAVQQALGQTFTPIQLVELGGVIVALLLGIFAAVILLRNIGWNALKQDRSFDLLMLTGSLILPLLTAFPVKIIGSLLRQNWNPIDYSPESLVRTGIFLVLMSAISVALGLLWKPRLWLVNFAIFYGIFTVFYTTLFTNGFGFFTGIIGSLGYWLEQQGVHRGEQPFYYYALIQMPIYEFLALFGSLLAVYFGTKYNRFSSFAGDRLSVDRKNPISTNPVLTITESEIQTSSNVLAEASLGEEPSSPIFNQERPLPTLALFLFWSLTALVAYSIAGEKMPWLTVHIAVPFLISAAWGFGYLVETTPWQKLKENHAWLAVILVPVALTSLGGLLGTLLGPQPPFQGNTLDQLQSTSAFIFSALAFGLSVWGILRFLQDWQPSAILRLFVAGLSVYLAIMTARTAFTANYINYDNAKEFLVYAHAARGPKDILEQVEEISRRTTSGKNINVAYDNDALYPYWWYFRDYPNKRYFTDNVTRDLRESPIIIAGEKNWSRLDSITRGSFQSFEYQRLWWPMQDYYNLTWDRIWNALRDPAMRSAIYKIWRDRDYSEYASLTNNPNLTVETWQPSQKLKMYIRNDILAQIWNYGAAPTASAPQQTDPYINGTVELLPDQVIGQPGSQIQFGAPRKIAVAPDGTLYVADTGLHQILHISADGQLIHRWGSFANLAEGSAPGGTFYEPWGIAVAPDGSVFVADTWNHRIQKFTADGQFVTMWGFFGQGVAPEAFWGPRDLAFDSKGRLFVTDTGNKRIVIFDQNGNYLDEFGSPGIDPGQFDEQVGIAINSQDQLFVTDTWNQRVQVFQIDPQSGKTFFLRQWEIYGWFGQSLDNKPYIAVDNRGNVFVTDPEGYRVIQFTEEGQFVRTWGDYSPGVDGFGLAAGIAVDPGGHVWVSDAVNRVLLRFTLP</sequence>
<evidence type="ECO:0000256" key="2">
    <source>
        <dbReference type="PROSITE-ProRule" id="PRU00504"/>
    </source>
</evidence>
<feature type="transmembrane region" description="Helical" evidence="3">
    <location>
        <begin position="536"/>
        <end position="557"/>
    </location>
</feature>
<dbReference type="InterPro" id="IPR038731">
    <property type="entry name" value="RgtA/B/C-like"/>
</dbReference>
<feature type="transmembrane region" description="Helical" evidence="3">
    <location>
        <begin position="380"/>
        <end position="410"/>
    </location>
</feature>
<dbReference type="Pfam" id="PF13231">
    <property type="entry name" value="PMT_2"/>
    <property type="match status" value="1"/>
</dbReference>
<keyword evidence="3" id="KW-1133">Transmembrane helix</keyword>
<feature type="transmembrane region" description="Helical" evidence="3">
    <location>
        <begin position="103"/>
        <end position="121"/>
    </location>
</feature>
<dbReference type="SUPFAM" id="SSF101898">
    <property type="entry name" value="NHL repeat"/>
    <property type="match status" value="1"/>
</dbReference>
<feature type="domain" description="Glycosyltransferase RgtA/B/C/D-like" evidence="4">
    <location>
        <begin position="79"/>
        <end position="242"/>
    </location>
</feature>
<dbReference type="InterPro" id="IPR001258">
    <property type="entry name" value="NHL_repeat"/>
</dbReference>
<feature type="transmembrane region" description="Helical" evidence="3">
    <location>
        <begin position="422"/>
        <end position="447"/>
    </location>
</feature>
<feature type="transmembrane region" description="Helical" evidence="3">
    <location>
        <begin position="25"/>
        <end position="46"/>
    </location>
</feature>
<feature type="repeat" description="NHL" evidence="2">
    <location>
        <begin position="1018"/>
        <end position="1058"/>
    </location>
</feature>
<feature type="transmembrane region" description="Helical" evidence="3">
    <location>
        <begin position="309"/>
        <end position="330"/>
    </location>
</feature>
<evidence type="ECO:0000256" key="3">
    <source>
        <dbReference type="SAM" id="Phobius"/>
    </source>
</evidence>
<dbReference type="PANTHER" id="PTHR41710:SF2">
    <property type="entry name" value="GLYCOSYL TRANSFERASE FAMILY 39_83 DOMAIN-CONTAINING PROTEIN"/>
    <property type="match status" value="1"/>
</dbReference>
<evidence type="ECO:0000259" key="4">
    <source>
        <dbReference type="Pfam" id="PF13231"/>
    </source>
</evidence>
<gene>
    <name evidence="5" type="ORF">ENT17_04825</name>
</gene>
<feature type="transmembrane region" description="Helical" evidence="3">
    <location>
        <begin position="227"/>
        <end position="252"/>
    </location>
</feature>
<feature type="repeat" description="NHL" evidence="2">
    <location>
        <begin position="867"/>
        <end position="909"/>
    </location>
</feature>
<evidence type="ECO:0000313" key="5">
    <source>
        <dbReference type="EMBL" id="HGS86924.1"/>
    </source>
</evidence>
<feature type="transmembrane region" description="Helical" evidence="3">
    <location>
        <begin position="272"/>
        <end position="297"/>
    </location>
</feature>
<reference evidence="5" key="1">
    <citation type="journal article" date="2020" name="mSystems">
        <title>Genome- and Community-Level Interaction Insights into Carbon Utilization and Element Cycling Functions of Hydrothermarchaeota in Hydrothermal Sediment.</title>
        <authorList>
            <person name="Zhou Z."/>
            <person name="Liu Y."/>
            <person name="Xu W."/>
            <person name="Pan J."/>
            <person name="Luo Z.H."/>
            <person name="Li M."/>
        </authorList>
    </citation>
    <scope>NUCLEOTIDE SEQUENCE [LARGE SCALE GENOMIC DNA]</scope>
    <source>
        <strain evidence="5">SpSt-556</strain>
    </source>
</reference>
<dbReference type="EMBL" id="DSXR01000051">
    <property type="protein sequence ID" value="HGS86924.1"/>
    <property type="molecule type" value="Genomic_DNA"/>
</dbReference>
<feature type="transmembrane region" description="Helical" evidence="3">
    <location>
        <begin position="127"/>
        <end position="146"/>
    </location>
</feature>
<feature type="transmembrane region" description="Helical" evidence="3">
    <location>
        <begin position="569"/>
        <end position="591"/>
    </location>
</feature>
<feature type="repeat" description="NHL" evidence="2">
    <location>
        <begin position="970"/>
        <end position="1011"/>
    </location>
</feature>
<feature type="transmembrane region" description="Helical" evidence="3">
    <location>
        <begin position="637"/>
        <end position="659"/>
    </location>
</feature>
<keyword evidence="1" id="KW-0677">Repeat</keyword>
<organism evidence="5">
    <name type="scientific">Bellilinea caldifistulae</name>
    <dbReference type="NCBI Taxonomy" id="360411"/>
    <lineage>
        <taxon>Bacteria</taxon>
        <taxon>Bacillati</taxon>
        <taxon>Chloroflexota</taxon>
        <taxon>Anaerolineae</taxon>
        <taxon>Anaerolineales</taxon>
        <taxon>Anaerolineaceae</taxon>
        <taxon>Bellilinea</taxon>
    </lineage>
</organism>
<dbReference type="InterPro" id="IPR011042">
    <property type="entry name" value="6-blade_b-propeller_TolB-like"/>
</dbReference>
<protein>
    <recommendedName>
        <fullName evidence="4">Glycosyltransferase RgtA/B/C/D-like domain-containing protein</fullName>
    </recommendedName>
</protein>
<proteinExistence type="predicted"/>
<feature type="transmembrane region" description="Helical" evidence="3">
    <location>
        <begin position="510"/>
        <end position="530"/>
    </location>
</feature>
<evidence type="ECO:0000256" key="1">
    <source>
        <dbReference type="ARBA" id="ARBA00022737"/>
    </source>
</evidence>
<comment type="caution">
    <text evidence="5">The sequence shown here is derived from an EMBL/GenBank/DDBJ whole genome shotgun (WGS) entry which is preliminary data.</text>
</comment>